<evidence type="ECO:0000313" key="12">
    <source>
        <dbReference type="Proteomes" id="UP000179769"/>
    </source>
</evidence>
<evidence type="ECO:0000256" key="8">
    <source>
        <dbReference type="ARBA" id="ARBA00022842"/>
    </source>
</evidence>
<evidence type="ECO:0000256" key="7">
    <source>
        <dbReference type="ARBA" id="ARBA00022840"/>
    </source>
</evidence>
<sequence length="95" mass="10326">MTMSELRRRRADVYAIARRYGVSNIRVFGSVARAEADDASDVDLLVDLAPGRGLFDLGGFISDTEATLNVHVDVTTVAGLRPRLRPRVLAEAVAL</sequence>
<keyword evidence="12" id="KW-1185">Reference proteome</keyword>
<evidence type="ECO:0000256" key="6">
    <source>
        <dbReference type="ARBA" id="ARBA00022741"/>
    </source>
</evidence>
<dbReference type="PANTHER" id="PTHR33571">
    <property type="entry name" value="SSL8005 PROTEIN"/>
    <property type="match status" value="1"/>
</dbReference>
<evidence type="ECO:0000256" key="5">
    <source>
        <dbReference type="ARBA" id="ARBA00022723"/>
    </source>
</evidence>
<protein>
    <submittedName>
        <fullName evidence="11">Nucleotidyltransferase</fullName>
    </submittedName>
</protein>
<dbReference type="CDD" id="cd05403">
    <property type="entry name" value="NT_KNTase_like"/>
    <property type="match status" value="1"/>
</dbReference>
<dbReference type="SUPFAM" id="SSF81301">
    <property type="entry name" value="Nucleotidyltransferase"/>
    <property type="match status" value="1"/>
</dbReference>
<evidence type="ECO:0000256" key="4">
    <source>
        <dbReference type="ARBA" id="ARBA00022695"/>
    </source>
</evidence>
<dbReference type="PANTHER" id="PTHR33571:SF12">
    <property type="entry name" value="BSL3053 PROTEIN"/>
    <property type="match status" value="1"/>
</dbReference>
<keyword evidence="6" id="KW-0547">Nucleotide-binding</keyword>
<dbReference type="InterPro" id="IPR002934">
    <property type="entry name" value="Polymerase_NTP_transf_dom"/>
</dbReference>
<reference evidence="12" key="1">
    <citation type="submission" date="2016-07" db="EMBL/GenBank/DDBJ databases">
        <title>Frankia sp. NRRL B-16219 Genome sequencing.</title>
        <authorList>
            <person name="Ghodhbane-Gtari F."/>
            <person name="Swanson E."/>
            <person name="Gueddou A."/>
            <person name="Louati M."/>
            <person name="Nouioui I."/>
            <person name="Hezbri K."/>
            <person name="Abebe-Akele F."/>
            <person name="Simpson S."/>
            <person name="Morris K."/>
            <person name="Thomas K."/>
            <person name="Gtari M."/>
            <person name="Tisa L.S."/>
        </authorList>
    </citation>
    <scope>NUCLEOTIDE SEQUENCE [LARGE SCALE GENOMIC DNA]</scope>
    <source>
        <strain evidence="12">NRRL B-16219</strain>
    </source>
</reference>
<keyword evidence="5" id="KW-0479">Metal-binding</keyword>
<evidence type="ECO:0000256" key="3">
    <source>
        <dbReference type="ARBA" id="ARBA00022679"/>
    </source>
</evidence>
<comment type="similarity">
    <text evidence="9">Belongs to the MntA antitoxin family.</text>
</comment>
<accession>A0A1S1R1P6</accession>
<organism evidence="11 12">
    <name type="scientific">Parafrankia soli</name>
    <dbReference type="NCBI Taxonomy" id="2599596"/>
    <lineage>
        <taxon>Bacteria</taxon>
        <taxon>Bacillati</taxon>
        <taxon>Actinomycetota</taxon>
        <taxon>Actinomycetes</taxon>
        <taxon>Frankiales</taxon>
        <taxon>Frankiaceae</taxon>
        <taxon>Parafrankia</taxon>
    </lineage>
</organism>
<dbReference type="AlphaFoldDB" id="A0A1S1R1P6"/>
<gene>
    <name evidence="11" type="ORF">BBK14_13640</name>
</gene>
<keyword evidence="8" id="KW-0460">Magnesium</keyword>
<name>A0A1S1R1P6_9ACTN</name>
<keyword evidence="3 11" id="KW-0808">Transferase</keyword>
<dbReference type="GO" id="GO:0016779">
    <property type="term" value="F:nucleotidyltransferase activity"/>
    <property type="evidence" value="ECO:0007669"/>
    <property type="project" value="UniProtKB-KW"/>
</dbReference>
<comment type="caution">
    <text evidence="11">The sequence shown here is derived from an EMBL/GenBank/DDBJ whole genome shotgun (WGS) entry which is preliminary data.</text>
</comment>
<dbReference type="Pfam" id="PF01909">
    <property type="entry name" value="NTP_transf_2"/>
    <property type="match status" value="1"/>
</dbReference>
<keyword evidence="2" id="KW-1277">Toxin-antitoxin system</keyword>
<evidence type="ECO:0000259" key="10">
    <source>
        <dbReference type="Pfam" id="PF01909"/>
    </source>
</evidence>
<dbReference type="GO" id="GO:0005524">
    <property type="term" value="F:ATP binding"/>
    <property type="evidence" value="ECO:0007669"/>
    <property type="project" value="UniProtKB-KW"/>
</dbReference>
<proteinExistence type="inferred from homology"/>
<keyword evidence="7" id="KW-0067">ATP-binding</keyword>
<dbReference type="GO" id="GO:0046872">
    <property type="term" value="F:metal ion binding"/>
    <property type="evidence" value="ECO:0007669"/>
    <property type="project" value="UniProtKB-KW"/>
</dbReference>
<dbReference type="Proteomes" id="UP000179769">
    <property type="component" value="Unassembled WGS sequence"/>
</dbReference>
<dbReference type="InterPro" id="IPR043519">
    <property type="entry name" value="NT_sf"/>
</dbReference>
<evidence type="ECO:0000313" key="11">
    <source>
        <dbReference type="EMBL" id="OHV39709.1"/>
    </source>
</evidence>
<comment type="cofactor">
    <cofactor evidence="1">
        <name>Mg(2+)</name>
        <dbReference type="ChEBI" id="CHEBI:18420"/>
    </cofactor>
</comment>
<feature type="domain" description="Polymerase nucleotidyl transferase" evidence="10">
    <location>
        <begin position="17"/>
        <end position="93"/>
    </location>
</feature>
<evidence type="ECO:0000256" key="9">
    <source>
        <dbReference type="ARBA" id="ARBA00038276"/>
    </source>
</evidence>
<dbReference type="EMBL" id="MAXA01000091">
    <property type="protein sequence ID" value="OHV39709.1"/>
    <property type="molecule type" value="Genomic_DNA"/>
</dbReference>
<dbReference type="Gene3D" id="3.30.460.10">
    <property type="entry name" value="Beta Polymerase, domain 2"/>
    <property type="match status" value="1"/>
</dbReference>
<keyword evidence="4" id="KW-0548">Nucleotidyltransferase</keyword>
<evidence type="ECO:0000256" key="2">
    <source>
        <dbReference type="ARBA" id="ARBA00022649"/>
    </source>
</evidence>
<dbReference type="InterPro" id="IPR052038">
    <property type="entry name" value="Type-VII_TA_antitoxin"/>
</dbReference>
<evidence type="ECO:0000256" key="1">
    <source>
        <dbReference type="ARBA" id="ARBA00001946"/>
    </source>
</evidence>